<dbReference type="Proteomes" id="UP001430953">
    <property type="component" value="Unassembled WGS sequence"/>
</dbReference>
<dbReference type="EMBL" id="JADYXP020000022">
    <property type="protein sequence ID" value="KAL0102403.1"/>
    <property type="molecule type" value="Genomic_DNA"/>
</dbReference>
<gene>
    <name evidence="1" type="ORF">PUN28_017980</name>
</gene>
<evidence type="ECO:0000313" key="2">
    <source>
        <dbReference type="Proteomes" id="UP001430953"/>
    </source>
</evidence>
<dbReference type="AlphaFoldDB" id="A0AAW2EFC2"/>
<organism evidence="1 2">
    <name type="scientific">Cardiocondyla obscurior</name>
    <dbReference type="NCBI Taxonomy" id="286306"/>
    <lineage>
        <taxon>Eukaryota</taxon>
        <taxon>Metazoa</taxon>
        <taxon>Ecdysozoa</taxon>
        <taxon>Arthropoda</taxon>
        <taxon>Hexapoda</taxon>
        <taxon>Insecta</taxon>
        <taxon>Pterygota</taxon>
        <taxon>Neoptera</taxon>
        <taxon>Endopterygota</taxon>
        <taxon>Hymenoptera</taxon>
        <taxon>Apocrita</taxon>
        <taxon>Aculeata</taxon>
        <taxon>Formicoidea</taxon>
        <taxon>Formicidae</taxon>
        <taxon>Myrmicinae</taxon>
        <taxon>Cardiocondyla</taxon>
    </lineage>
</organism>
<evidence type="ECO:0000313" key="1">
    <source>
        <dbReference type="EMBL" id="KAL0102403.1"/>
    </source>
</evidence>
<protein>
    <submittedName>
        <fullName evidence="1">Uncharacterized protein</fullName>
    </submittedName>
</protein>
<name>A0AAW2EFC2_9HYME</name>
<accession>A0AAW2EFC2</accession>
<keyword evidence="2" id="KW-1185">Reference proteome</keyword>
<comment type="caution">
    <text evidence="1">The sequence shown here is derived from an EMBL/GenBank/DDBJ whole genome shotgun (WGS) entry which is preliminary data.</text>
</comment>
<proteinExistence type="predicted"/>
<sequence>MSEQNLYEDRVENYISVTYPAIGRIFVDGEPTYEVKIKNMLRLQIPHTQPSLIDPEEIKIKGFINIEKRLTIRRERQKDQAYNKYMWMSPPNDGNDFGLRELFGLEYDAAFAPESWD</sequence>
<reference evidence="1 2" key="1">
    <citation type="submission" date="2023-03" db="EMBL/GenBank/DDBJ databases">
        <title>High recombination rates correlate with genetic variation in Cardiocondyla obscurior ants.</title>
        <authorList>
            <person name="Errbii M."/>
        </authorList>
    </citation>
    <scope>NUCLEOTIDE SEQUENCE [LARGE SCALE GENOMIC DNA]</scope>
    <source>
        <strain evidence="1">Alpha-2009</strain>
        <tissue evidence="1">Whole body</tissue>
    </source>
</reference>